<evidence type="ECO:0000256" key="1">
    <source>
        <dbReference type="SAM" id="Phobius"/>
    </source>
</evidence>
<dbReference type="RefSeq" id="WP_109676294.1">
    <property type="nucleotide sequence ID" value="NZ_CP086615.1"/>
</dbReference>
<dbReference type="AlphaFoldDB" id="A0A2U2N6R3"/>
<keyword evidence="1" id="KW-0472">Membrane</keyword>
<evidence type="ECO:0000259" key="2">
    <source>
        <dbReference type="Pfam" id="PF11127"/>
    </source>
</evidence>
<feature type="transmembrane region" description="Helical" evidence="1">
    <location>
        <begin position="34"/>
        <end position="55"/>
    </location>
</feature>
<keyword evidence="1" id="KW-1133">Transmembrane helix</keyword>
<gene>
    <name evidence="3" type="ORF">DEM34_03465</name>
</gene>
<dbReference type="OrthoDB" id="9804804at2"/>
<name>A0A2U2N6R3_9GAMM</name>
<dbReference type="Proteomes" id="UP000245474">
    <property type="component" value="Unassembled WGS sequence"/>
</dbReference>
<dbReference type="EMBL" id="QFFI01000004">
    <property type="protein sequence ID" value="PWG64866.1"/>
    <property type="molecule type" value="Genomic_DNA"/>
</dbReference>
<keyword evidence="1" id="KW-0812">Transmembrane</keyword>
<evidence type="ECO:0000313" key="4">
    <source>
        <dbReference type="Proteomes" id="UP000245474"/>
    </source>
</evidence>
<reference evidence="3 4" key="1">
    <citation type="submission" date="2018-05" db="EMBL/GenBank/DDBJ databases">
        <title>Spiribacter halobius sp. nov., a moderately halophilic bacterium isolated from marine solar saltern.</title>
        <authorList>
            <person name="Zheng W.-S."/>
            <person name="Lu D.-C."/>
            <person name="Du Z.-J."/>
        </authorList>
    </citation>
    <scope>NUCLEOTIDE SEQUENCE [LARGE SCALE GENOMIC DNA]</scope>
    <source>
        <strain evidence="3 4">E85</strain>
    </source>
</reference>
<evidence type="ECO:0000313" key="3">
    <source>
        <dbReference type="EMBL" id="PWG64866.1"/>
    </source>
</evidence>
<dbReference type="InterPro" id="IPR021309">
    <property type="entry name" value="YgaP-like_TM"/>
</dbReference>
<sequence length="71" mass="7514">MFQRNVGTLDRALRAVAGLALIAAALAVDGMVWGWIGLIPLATAVVGYCPAYRLIGLSSCRQRPTTRNAQG</sequence>
<organism evidence="3 4">
    <name type="scientific">Sediminicurvatus halobius</name>
    <dbReference type="NCBI Taxonomy" id="2182432"/>
    <lineage>
        <taxon>Bacteria</taxon>
        <taxon>Pseudomonadati</taxon>
        <taxon>Pseudomonadota</taxon>
        <taxon>Gammaproteobacteria</taxon>
        <taxon>Chromatiales</taxon>
        <taxon>Ectothiorhodospiraceae</taxon>
        <taxon>Sediminicurvatus</taxon>
    </lineage>
</organism>
<comment type="caution">
    <text evidence="3">The sequence shown here is derived from an EMBL/GenBank/DDBJ whole genome shotgun (WGS) entry which is preliminary data.</text>
</comment>
<proteinExistence type="predicted"/>
<accession>A0A2U2N6R3</accession>
<feature type="domain" description="Inner membrane protein YgaP-like transmembrane" evidence="2">
    <location>
        <begin position="3"/>
        <end position="62"/>
    </location>
</feature>
<feature type="transmembrane region" description="Helical" evidence="1">
    <location>
        <begin position="12"/>
        <end position="28"/>
    </location>
</feature>
<protein>
    <submittedName>
        <fullName evidence="3">DUF2892 domain-containing protein</fullName>
    </submittedName>
</protein>
<dbReference type="Pfam" id="PF11127">
    <property type="entry name" value="YgaP-like_TM"/>
    <property type="match status" value="1"/>
</dbReference>
<keyword evidence="4" id="KW-1185">Reference proteome</keyword>